<accession>A0ABU0CXP5</accession>
<name>A0ABU0CXP5_9BACI</name>
<gene>
    <name evidence="1" type="ORF">J2S00_003401</name>
</gene>
<evidence type="ECO:0000313" key="2">
    <source>
        <dbReference type="Proteomes" id="UP001232445"/>
    </source>
</evidence>
<protein>
    <submittedName>
        <fullName evidence="1">Uncharacterized protein</fullName>
    </submittedName>
</protein>
<dbReference type="Proteomes" id="UP001232445">
    <property type="component" value="Unassembled WGS sequence"/>
</dbReference>
<dbReference type="RefSeq" id="WP_307342429.1">
    <property type="nucleotide sequence ID" value="NZ_JAUSUQ010000015.1"/>
</dbReference>
<keyword evidence="2" id="KW-1185">Reference proteome</keyword>
<sequence>MGKIREYLKGDEETGVSKNILLMMRNRHAYLPAIHRFIRSNSGLSANHIFDSITLDYNYWKAALDQLEVVTSSDEKGKRFEELAQYFIRTIPGIKITDVRAKRGRAEVDIYCCNVSYDSWLWKLGALILIECKNRKNKVLKELEEVGEDKGAYDLIREKIEYFERIMEQNVCVSYKSVMLLKLNEL</sequence>
<evidence type="ECO:0000313" key="1">
    <source>
        <dbReference type="EMBL" id="MDQ0340577.1"/>
    </source>
</evidence>
<comment type="caution">
    <text evidence="1">The sequence shown here is derived from an EMBL/GenBank/DDBJ whole genome shotgun (WGS) entry which is preliminary data.</text>
</comment>
<reference evidence="1 2" key="1">
    <citation type="submission" date="2023-07" db="EMBL/GenBank/DDBJ databases">
        <title>Genomic Encyclopedia of Type Strains, Phase IV (KMG-IV): sequencing the most valuable type-strain genomes for metagenomic binning, comparative biology and taxonomic classification.</title>
        <authorList>
            <person name="Goeker M."/>
        </authorList>
    </citation>
    <scope>NUCLEOTIDE SEQUENCE [LARGE SCALE GENOMIC DNA]</scope>
    <source>
        <strain evidence="1 2">DSM 17740</strain>
    </source>
</reference>
<organism evidence="1 2">
    <name type="scientific">Caldalkalibacillus uzonensis</name>
    <dbReference type="NCBI Taxonomy" id="353224"/>
    <lineage>
        <taxon>Bacteria</taxon>
        <taxon>Bacillati</taxon>
        <taxon>Bacillota</taxon>
        <taxon>Bacilli</taxon>
        <taxon>Bacillales</taxon>
        <taxon>Bacillaceae</taxon>
        <taxon>Caldalkalibacillus</taxon>
    </lineage>
</organism>
<proteinExistence type="predicted"/>
<dbReference type="EMBL" id="JAUSUQ010000015">
    <property type="protein sequence ID" value="MDQ0340577.1"/>
    <property type="molecule type" value="Genomic_DNA"/>
</dbReference>